<dbReference type="InterPro" id="IPR014729">
    <property type="entry name" value="Rossmann-like_a/b/a_fold"/>
</dbReference>
<keyword evidence="4" id="KW-1185">Reference proteome</keyword>
<dbReference type="InterPro" id="IPR051599">
    <property type="entry name" value="Cell_Envelope_Assoc"/>
</dbReference>
<reference evidence="3 4" key="1">
    <citation type="submission" date="2020-09" db="EMBL/GenBank/DDBJ databases">
        <title>Methylomonas albis sp. nov. and Methylomonas fluvii sp. nov.: Two cold-adapted methanotrophs from the River Elbe and an amended description of Methylovulum psychrotolerans strain Eb1.</title>
        <authorList>
            <person name="Bussmann I.K."/>
            <person name="Klings K.-W."/>
            <person name="Warnstedt J."/>
            <person name="Hoppert M."/>
            <person name="Saborowski A."/>
            <person name="Horn F."/>
            <person name="Liebner S."/>
        </authorList>
    </citation>
    <scope>NUCLEOTIDE SEQUENCE [LARGE SCALE GENOMIC DNA]</scope>
    <source>
        <strain evidence="3 4">EbA</strain>
    </source>
</reference>
<sequence length="252" mass="28346">MSIIAIYIIKLLLLPPTSLAMLALAGLLLGKRTRGKNMAIVCLTLLWLLSLPIVVKHWAMLWERVPPLSADAAQQFKPQALVVIGGGIEYSALEYPEQVTLHVRTLLRVRYAAKLAWELGLPILVSGGGTLDPEDFSEAELMAQTLDSEFKTPVAWQERYSSNTAENARFSRKVLKEFGINKIVLVTQAYHMPRAALEFRKAGFEVLPAPTAFIGHAGESRWLDWLPSPTAWSNSFLLAHEMVGMWWYRIRY</sequence>
<feature type="domain" description="DUF218" evidence="2">
    <location>
        <begin position="79"/>
        <end position="244"/>
    </location>
</feature>
<dbReference type="Pfam" id="PF02698">
    <property type="entry name" value="DUF218"/>
    <property type="match status" value="1"/>
</dbReference>
<organism evidence="3 4">
    <name type="scientific">Methylomonas albis</name>
    <dbReference type="NCBI Taxonomy" id="1854563"/>
    <lineage>
        <taxon>Bacteria</taxon>
        <taxon>Pseudomonadati</taxon>
        <taxon>Pseudomonadota</taxon>
        <taxon>Gammaproteobacteria</taxon>
        <taxon>Methylococcales</taxon>
        <taxon>Methylococcaceae</taxon>
        <taxon>Methylomonas</taxon>
    </lineage>
</organism>
<keyword evidence="1" id="KW-1133">Transmembrane helix</keyword>
<dbReference type="EMBL" id="JACXSS010000001">
    <property type="protein sequence ID" value="MBD9355206.1"/>
    <property type="molecule type" value="Genomic_DNA"/>
</dbReference>
<dbReference type="CDD" id="cd06259">
    <property type="entry name" value="YdcF-like"/>
    <property type="match status" value="1"/>
</dbReference>
<evidence type="ECO:0000313" key="4">
    <source>
        <dbReference type="Proteomes" id="UP000652176"/>
    </source>
</evidence>
<feature type="transmembrane region" description="Helical" evidence="1">
    <location>
        <begin position="40"/>
        <end position="59"/>
    </location>
</feature>
<name>A0ABR9CXG8_9GAMM</name>
<evidence type="ECO:0000313" key="3">
    <source>
        <dbReference type="EMBL" id="MBD9355206.1"/>
    </source>
</evidence>
<dbReference type="RefSeq" id="WP_192373601.1">
    <property type="nucleotide sequence ID" value="NZ_CAJHIV010000001.1"/>
</dbReference>
<proteinExistence type="predicted"/>
<accession>A0ABR9CXG8</accession>
<dbReference type="PANTHER" id="PTHR30336:SF4">
    <property type="entry name" value="ENVELOPE BIOGENESIS FACTOR ELYC"/>
    <property type="match status" value="1"/>
</dbReference>
<evidence type="ECO:0000259" key="2">
    <source>
        <dbReference type="Pfam" id="PF02698"/>
    </source>
</evidence>
<keyword evidence="1" id="KW-0812">Transmembrane</keyword>
<keyword evidence="1" id="KW-0472">Membrane</keyword>
<dbReference type="PANTHER" id="PTHR30336">
    <property type="entry name" value="INNER MEMBRANE PROTEIN, PROBABLE PERMEASE"/>
    <property type="match status" value="1"/>
</dbReference>
<gene>
    <name evidence="3" type="ORF">IE877_04830</name>
</gene>
<comment type="caution">
    <text evidence="3">The sequence shown here is derived from an EMBL/GenBank/DDBJ whole genome shotgun (WGS) entry which is preliminary data.</text>
</comment>
<dbReference type="Proteomes" id="UP000652176">
    <property type="component" value="Unassembled WGS sequence"/>
</dbReference>
<dbReference type="Gene3D" id="3.40.50.620">
    <property type="entry name" value="HUPs"/>
    <property type="match status" value="1"/>
</dbReference>
<evidence type="ECO:0000256" key="1">
    <source>
        <dbReference type="SAM" id="Phobius"/>
    </source>
</evidence>
<protein>
    <submittedName>
        <fullName evidence="3">YdcF family protein</fullName>
    </submittedName>
</protein>
<dbReference type="InterPro" id="IPR003848">
    <property type="entry name" value="DUF218"/>
</dbReference>
<feature type="transmembrane region" description="Helical" evidence="1">
    <location>
        <begin position="6"/>
        <end position="28"/>
    </location>
</feature>